<evidence type="ECO:0000313" key="3">
    <source>
        <dbReference type="RefSeq" id="XP_017875157.1"/>
    </source>
</evidence>
<dbReference type="CDD" id="cd00030">
    <property type="entry name" value="C2"/>
    <property type="match status" value="1"/>
</dbReference>
<reference evidence="3" key="1">
    <citation type="submission" date="2025-08" db="UniProtKB">
        <authorList>
            <consortium name="RefSeq"/>
        </authorList>
    </citation>
    <scope>IDENTIFICATION</scope>
    <source>
        <tissue evidence="3">Whole body</tissue>
    </source>
</reference>
<feature type="domain" description="C2" evidence="1">
    <location>
        <begin position="307"/>
        <end position="423"/>
    </location>
</feature>
<dbReference type="Pfam" id="PF00168">
    <property type="entry name" value="C2"/>
    <property type="match status" value="1"/>
</dbReference>
<dbReference type="GO" id="GO:0035869">
    <property type="term" value="C:ciliary transition zone"/>
    <property type="evidence" value="ECO:0007669"/>
    <property type="project" value="TreeGrafter"/>
</dbReference>
<dbReference type="Pfam" id="PF24656">
    <property type="entry name" value="CEPT76_peptidase"/>
    <property type="match status" value="1"/>
</dbReference>
<dbReference type="SUPFAM" id="SSF49562">
    <property type="entry name" value="C2 domain (Calcium/lipid-binding domain, CaLB)"/>
    <property type="match status" value="1"/>
</dbReference>
<keyword evidence="2" id="KW-1185">Reference proteome</keyword>
<dbReference type="GO" id="GO:1904491">
    <property type="term" value="P:protein localization to ciliary transition zone"/>
    <property type="evidence" value="ECO:0007669"/>
    <property type="project" value="TreeGrafter"/>
</dbReference>
<sequence length="778" mass="89069">MSDEDIDFIKGYTRRIDDQTEQDLSLCYAYPTIKEESNSSLINKNKNPRELSQDLLVEDGLYASDNPFVYSDVKTSQSDNMKVIEYESKRKFSGKLLEIVIRDVKMNSPKDRPESITITSVHLLFKKKIICKAKSPFNRKLHKLLIRKSECNNLSIQVHAKHGQSSVLPLPLPKRNTENTKIEIDFAISDTLGRIHAGTVVCTISLSNYGETEQEYTAQLYKLSNDPNDPHNGLSLIRPPKSDIHRKQVKYFLLEHPVLSFCTDAELSVPKKTETEDAKTLPDTVVTEQSAFSLLDVSFRDLLQVKHPLEPASTTRRYHTIGKTVLSVTVLRGIEIPIREESALVQPFVEVEWGNTIHRTSVAEGPAPIWQQTMHFELPRQNEEHCIKLRLYDQHPFWGQQWLGETRIPLEQHRNYQELERWITLSPLFSPVLLFGYIQASPGQSYTRIYVLIRMEHPATSKSVESIVTNTLLKSIQRCLVTSYKVNGVENPKDAARLVMLLPSLPNHYGPITPRQALNIRKTDHYGRAALLAVLLQGFDLKTYVLLGSSQINKWSSFVLSISENGIYTLWDPEIGNYYKLDDSHCPLIKVSRLISNLGIWENLQKSVLPCNLKYNVKLSKEWRSVDAAVSTKTEHAIQIIELNATEEESKQIKKSTANIEQSLKEKLSEWRSALGFTTIFNRHAMTILKNFISKAEPPPEVQLDKRDLKQLYRAYHIHGFILNKRESTVDDFVEHLRATRIYDINGPVEFAVVCHVQPYVGKISSFWLAVVILRSRD</sequence>
<dbReference type="RefSeq" id="XP_017875157.1">
    <property type="nucleotide sequence ID" value="XM_018019668.2"/>
</dbReference>
<dbReference type="InterPro" id="IPR056290">
    <property type="entry name" value="CEPT76/DRC7_peptidase-like_dom"/>
</dbReference>
<dbReference type="GO" id="GO:1905515">
    <property type="term" value="P:non-motile cilium assembly"/>
    <property type="evidence" value="ECO:0007669"/>
    <property type="project" value="TreeGrafter"/>
</dbReference>
<proteinExistence type="predicted"/>
<dbReference type="SMART" id="SM00239">
    <property type="entry name" value="C2"/>
    <property type="match status" value="1"/>
</dbReference>
<dbReference type="InterPro" id="IPR035892">
    <property type="entry name" value="C2_domain_sf"/>
</dbReference>
<evidence type="ECO:0000313" key="2">
    <source>
        <dbReference type="Proteomes" id="UP000694925"/>
    </source>
</evidence>
<dbReference type="Gene3D" id="2.60.40.150">
    <property type="entry name" value="C2 domain"/>
    <property type="match status" value="1"/>
</dbReference>
<dbReference type="Proteomes" id="UP000694925">
    <property type="component" value="Unplaced"/>
</dbReference>
<dbReference type="AlphaFoldDB" id="A0AAJ7N305"/>
<name>A0AAJ7N305_9HYME</name>
<dbReference type="GeneID" id="108622034"/>
<dbReference type="InterPro" id="IPR000008">
    <property type="entry name" value="C2_dom"/>
</dbReference>
<gene>
    <name evidence="3" type="primary">LOC108622034</name>
</gene>
<organism evidence="2 3">
    <name type="scientific">Ceratina calcarata</name>
    <dbReference type="NCBI Taxonomy" id="156304"/>
    <lineage>
        <taxon>Eukaryota</taxon>
        <taxon>Metazoa</taxon>
        <taxon>Ecdysozoa</taxon>
        <taxon>Arthropoda</taxon>
        <taxon>Hexapoda</taxon>
        <taxon>Insecta</taxon>
        <taxon>Pterygota</taxon>
        <taxon>Neoptera</taxon>
        <taxon>Endopterygota</taxon>
        <taxon>Hymenoptera</taxon>
        <taxon>Apocrita</taxon>
        <taxon>Aculeata</taxon>
        <taxon>Apoidea</taxon>
        <taxon>Anthophila</taxon>
        <taxon>Apidae</taxon>
        <taxon>Ceratina</taxon>
        <taxon>Zadontomerus</taxon>
    </lineage>
</organism>
<dbReference type="KEGG" id="ccal:108622034"/>
<dbReference type="PANTHER" id="PTHR20837:SF0">
    <property type="entry name" value="COILED-COIL AND C2 DOMAIN-CONTAINING PROTEIN 2A"/>
    <property type="match status" value="1"/>
</dbReference>
<dbReference type="PANTHER" id="PTHR20837">
    <property type="entry name" value="CENTROSOMAL PROTEIN-RELATED"/>
    <property type="match status" value="1"/>
</dbReference>
<evidence type="ECO:0000259" key="1">
    <source>
        <dbReference type="PROSITE" id="PS50004"/>
    </source>
</evidence>
<dbReference type="InterPro" id="IPR052434">
    <property type="entry name" value="Tectonic-like_complex_comp"/>
</dbReference>
<dbReference type="PROSITE" id="PS50004">
    <property type="entry name" value="C2"/>
    <property type="match status" value="1"/>
</dbReference>
<accession>A0AAJ7N305</accession>
<protein>
    <submittedName>
        <fullName evidence="3">Coiled-coil and C2 domain-containing protein 2A-like</fullName>
    </submittedName>
</protein>